<protein>
    <recommendedName>
        <fullName evidence="4">BZIP domain-containing protein</fullName>
    </recommendedName>
</protein>
<feature type="region of interest" description="Disordered" evidence="1">
    <location>
        <begin position="57"/>
        <end position="100"/>
    </location>
</feature>
<feature type="region of interest" description="Disordered" evidence="1">
    <location>
        <begin position="137"/>
        <end position="175"/>
    </location>
</feature>
<evidence type="ECO:0000313" key="2">
    <source>
        <dbReference type="EMBL" id="KAF2180788.1"/>
    </source>
</evidence>
<dbReference type="OrthoDB" id="2247093at2759"/>
<dbReference type="AlphaFoldDB" id="A0A6A6DR64"/>
<name>A0A6A6DR64_9PEZI</name>
<feature type="compositionally biased region" description="Polar residues" evidence="1">
    <location>
        <begin position="57"/>
        <end position="72"/>
    </location>
</feature>
<dbReference type="EMBL" id="ML994656">
    <property type="protein sequence ID" value="KAF2180788.1"/>
    <property type="molecule type" value="Genomic_DNA"/>
</dbReference>
<gene>
    <name evidence="2" type="ORF">K469DRAFT_692619</name>
</gene>
<proteinExistence type="predicted"/>
<reference evidence="2" key="1">
    <citation type="journal article" date="2020" name="Stud. Mycol.">
        <title>101 Dothideomycetes genomes: a test case for predicting lifestyles and emergence of pathogens.</title>
        <authorList>
            <person name="Haridas S."/>
            <person name="Albert R."/>
            <person name="Binder M."/>
            <person name="Bloem J."/>
            <person name="Labutti K."/>
            <person name="Salamov A."/>
            <person name="Andreopoulos B."/>
            <person name="Baker S."/>
            <person name="Barry K."/>
            <person name="Bills G."/>
            <person name="Bluhm B."/>
            <person name="Cannon C."/>
            <person name="Castanera R."/>
            <person name="Culley D."/>
            <person name="Daum C."/>
            <person name="Ezra D."/>
            <person name="Gonzalez J."/>
            <person name="Henrissat B."/>
            <person name="Kuo A."/>
            <person name="Liang C."/>
            <person name="Lipzen A."/>
            <person name="Lutzoni F."/>
            <person name="Magnuson J."/>
            <person name="Mondo S."/>
            <person name="Nolan M."/>
            <person name="Ohm R."/>
            <person name="Pangilinan J."/>
            <person name="Park H.-J."/>
            <person name="Ramirez L."/>
            <person name="Alfaro M."/>
            <person name="Sun H."/>
            <person name="Tritt A."/>
            <person name="Yoshinaga Y."/>
            <person name="Zwiers L.-H."/>
            <person name="Turgeon B."/>
            <person name="Goodwin S."/>
            <person name="Spatafora J."/>
            <person name="Crous P."/>
            <person name="Grigoriev I."/>
        </authorList>
    </citation>
    <scope>NUCLEOTIDE SEQUENCE</scope>
    <source>
        <strain evidence="2">CBS 207.26</strain>
    </source>
</reference>
<dbReference type="Proteomes" id="UP000800200">
    <property type="component" value="Unassembled WGS sequence"/>
</dbReference>
<evidence type="ECO:0000256" key="1">
    <source>
        <dbReference type="SAM" id="MobiDB-lite"/>
    </source>
</evidence>
<evidence type="ECO:0008006" key="4">
    <source>
        <dbReference type="Google" id="ProtNLM"/>
    </source>
</evidence>
<organism evidence="2 3">
    <name type="scientific">Zopfia rhizophila CBS 207.26</name>
    <dbReference type="NCBI Taxonomy" id="1314779"/>
    <lineage>
        <taxon>Eukaryota</taxon>
        <taxon>Fungi</taxon>
        <taxon>Dikarya</taxon>
        <taxon>Ascomycota</taxon>
        <taxon>Pezizomycotina</taxon>
        <taxon>Dothideomycetes</taxon>
        <taxon>Dothideomycetes incertae sedis</taxon>
        <taxon>Zopfiaceae</taxon>
        <taxon>Zopfia</taxon>
    </lineage>
</organism>
<sequence length="196" mass="21951">MYVYRPSFLSTPAYIATPEESNAPPVLPPIRRLLDMAPIFQEADPFYTRRKRVITPSLQLSSNRPGTEYSNPSQVSRTSQATSSASQRTRIRNLPGPQTVKSPAVLLGKSRYELMTLASQHGPVNFPVDVGVASQEANKKRKLNAKASSRFRERRKKDKEAKAASTIAQQEQGLHKVEERVKENKYEAASIIARLE</sequence>
<accession>A0A6A6DR64</accession>
<feature type="compositionally biased region" description="Low complexity" evidence="1">
    <location>
        <begin position="73"/>
        <end position="88"/>
    </location>
</feature>
<keyword evidence="3" id="KW-1185">Reference proteome</keyword>
<evidence type="ECO:0000313" key="3">
    <source>
        <dbReference type="Proteomes" id="UP000800200"/>
    </source>
</evidence>